<accession>A0A9W6W9F3</accession>
<proteinExistence type="predicted"/>
<dbReference type="AlphaFoldDB" id="A0A9W6W9F3"/>
<dbReference type="EMBL" id="BSTX01000002">
    <property type="protein sequence ID" value="GLZ78559.1"/>
    <property type="molecule type" value="Genomic_DNA"/>
</dbReference>
<dbReference type="Proteomes" id="UP001165079">
    <property type="component" value="Unassembled WGS sequence"/>
</dbReference>
<name>A0A9W6W9F3_9ACTN</name>
<sequence length="174" mass="19522">MGEIIDRVGQMVVRATSPDNRIMALFKGGHTLEIRFRPGVYDQYARAELEHQLSQLGPLVWTGYRRGLSKIITDVAGASGKSTSDDEYPERRRYKRARAELVASAMSPRKCVRAEAVGLLRWDVHVKDGTQQHLSEAEFCGEITSLVDLVINDHNSKINALQREHLGLRPPETA</sequence>
<comment type="caution">
    <text evidence="1">The sequence shown here is derived from an EMBL/GenBank/DDBJ whole genome shotgun (WGS) entry which is preliminary data.</text>
</comment>
<dbReference type="RefSeq" id="WP_285663711.1">
    <property type="nucleotide sequence ID" value="NZ_BSTX01000002.1"/>
</dbReference>
<evidence type="ECO:0000313" key="2">
    <source>
        <dbReference type="Proteomes" id="UP001165079"/>
    </source>
</evidence>
<organism evidence="1 2">
    <name type="scientific">Actinorhabdospora filicis</name>
    <dbReference type="NCBI Taxonomy" id="1785913"/>
    <lineage>
        <taxon>Bacteria</taxon>
        <taxon>Bacillati</taxon>
        <taxon>Actinomycetota</taxon>
        <taxon>Actinomycetes</taxon>
        <taxon>Micromonosporales</taxon>
        <taxon>Micromonosporaceae</taxon>
        <taxon>Actinorhabdospora</taxon>
    </lineage>
</organism>
<reference evidence="1" key="1">
    <citation type="submission" date="2023-03" db="EMBL/GenBank/DDBJ databases">
        <title>Actinorhabdospora filicis NBRC 111898.</title>
        <authorList>
            <person name="Ichikawa N."/>
            <person name="Sato H."/>
            <person name="Tonouchi N."/>
        </authorList>
    </citation>
    <scope>NUCLEOTIDE SEQUENCE</scope>
    <source>
        <strain evidence="1">NBRC 111898</strain>
    </source>
</reference>
<gene>
    <name evidence="1" type="ORF">Afil01_33660</name>
</gene>
<protein>
    <submittedName>
        <fullName evidence="1">Uncharacterized protein</fullName>
    </submittedName>
</protein>
<keyword evidence="2" id="KW-1185">Reference proteome</keyword>
<evidence type="ECO:0000313" key="1">
    <source>
        <dbReference type="EMBL" id="GLZ78559.1"/>
    </source>
</evidence>